<dbReference type="AlphaFoldDB" id="A0A5E4G3H5"/>
<dbReference type="Proteomes" id="UP000327085">
    <property type="component" value="Chromosome 1"/>
</dbReference>
<feature type="domain" description="Glycosyltransferase 61 catalytic" evidence="5">
    <location>
        <begin position="249"/>
        <end position="358"/>
    </location>
</feature>
<accession>A0A5E4G3H5</accession>
<dbReference type="Pfam" id="PF04577">
    <property type="entry name" value="Glyco_transf_61"/>
    <property type="match status" value="1"/>
</dbReference>
<reference evidence="7" key="1">
    <citation type="journal article" date="2020" name="Plant J.">
        <title>Transposons played a major role in the diversification between the closely related almond and peach genomes: results from the almond genome sequence.</title>
        <authorList>
            <person name="Alioto T."/>
            <person name="Alexiou K.G."/>
            <person name="Bardil A."/>
            <person name="Barteri F."/>
            <person name="Castanera R."/>
            <person name="Cruz F."/>
            <person name="Dhingra A."/>
            <person name="Duval H."/>
            <person name="Fernandez I Marti A."/>
            <person name="Frias L."/>
            <person name="Galan B."/>
            <person name="Garcia J.L."/>
            <person name="Howad W."/>
            <person name="Gomez-Garrido J."/>
            <person name="Gut M."/>
            <person name="Julca I."/>
            <person name="Morata J."/>
            <person name="Puigdomenech P."/>
            <person name="Ribeca P."/>
            <person name="Rubio Cabetas M.J."/>
            <person name="Vlasova A."/>
            <person name="Wirthensohn M."/>
            <person name="Garcia-Mas J."/>
            <person name="Gabaldon T."/>
            <person name="Casacuberta J.M."/>
            <person name="Arus P."/>
        </authorList>
    </citation>
    <scope>NUCLEOTIDE SEQUENCE [LARGE SCALE GENOMIC DNA]</scope>
    <source>
        <strain evidence="7">cv. Texas</strain>
    </source>
</reference>
<evidence type="ECO:0000313" key="7">
    <source>
        <dbReference type="Proteomes" id="UP000327085"/>
    </source>
</evidence>
<dbReference type="InterPro" id="IPR007657">
    <property type="entry name" value="Glycosyltransferase_61"/>
</dbReference>
<comment type="subcellular location">
    <subcellularLocation>
        <location evidence="1">Golgi apparatus membrane</location>
        <topology evidence="1">Single-pass type II membrane protein</topology>
    </subcellularLocation>
</comment>
<keyword evidence="3" id="KW-0808">Transferase</keyword>
<evidence type="ECO:0000256" key="3">
    <source>
        <dbReference type="ARBA" id="ARBA00022679"/>
    </source>
</evidence>
<dbReference type="GO" id="GO:0016763">
    <property type="term" value="F:pentosyltransferase activity"/>
    <property type="evidence" value="ECO:0007669"/>
    <property type="project" value="UniProtKB-ARBA"/>
</dbReference>
<evidence type="ECO:0000259" key="5">
    <source>
        <dbReference type="Pfam" id="PF04577"/>
    </source>
</evidence>
<dbReference type="PANTHER" id="PTHR20961:SF103">
    <property type="entry name" value="PUTATIVE-RELATED"/>
    <property type="match status" value="1"/>
</dbReference>
<sequence>MKKTVSRAALVGVALCLFFIIFQISVSSTSRFLKYATNSAKPTQEEGTRKLKVINQPNSHPPKSLRLPVESPVICDRTDIRYDLCSINGPTVLDPSKSTFFTIGSAQHLIMEKVQPYPRKFEKFIMPRIKNLTLTSGPQRPPCKVPHNVPALVFSAGGYTGNFFHDFNDGFIPLFITAHTIFPDQDFVIVVSEAPNWWPSKYADLLTVFTKHPIIVLKNDTPTHCFPSAKIGLISHGFMTINQTLLPNSKTFLDFRVLLDRAYTPQAQPKVLTSKHTNHRPKFVLASRKEAEGRSILNQEQVIRLIKKVGFDVVVFKPKNKTPLNESYALLNSSHAMVGVHGAALTHSLFLRPGAVLVQVVPIGVEWAAYAFFGRVAKGLNLQYSEYKIGVEESSLVNKYGKGSLLVKDPFALQKTGWDPEIMDIYLKEQNVKLDLIRFKACLKKAYIKAKRFMEANG</sequence>
<dbReference type="InParanoid" id="A0A5E4G3H5"/>
<keyword evidence="2" id="KW-0328">Glycosyltransferase</keyword>
<dbReference type="FunCoup" id="A0A5E4G3H5">
    <property type="interactions" value="335"/>
</dbReference>
<organism evidence="6 7">
    <name type="scientific">Prunus dulcis</name>
    <name type="common">Almond</name>
    <name type="synonym">Amygdalus dulcis</name>
    <dbReference type="NCBI Taxonomy" id="3755"/>
    <lineage>
        <taxon>Eukaryota</taxon>
        <taxon>Viridiplantae</taxon>
        <taxon>Streptophyta</taxon>
        <taxon>Embryophyta</taxon>
        <taxon>Tracheophyta</taxon>
        <taxon>Spermatophyta</taxon>
        <taxon>Magnoliopsida</taxon>
        <taxon>eudicotyledons</taxon>
        <taxon>Gunneridae</taxon>
        <taxon>Pentapetalae</taxon>
        <taxon>rosids</taxon>
        <taxon>fabids</taxon>
        <taxon>Rosales</taxon>
        <taxon>Rosaceae</taxon>
        <taxon>Amygdaloideae</taxon>
        <taxon>Amygdaleae</taxon>
        <taxon>Prunus</taxon>
    </lineage>
</organism>
<name>A0A5E4G3H5_PRUDU</name>
<keyword evidence="4" id="KW-0325">Glycoprotein</keyword>
<dbReference type="Gramene" id="VVA34162">
    <property type="protein sequence ID" value="VVA34162"/>
    <property type="gene ID" value="Prudul26B000832"/>
</dbReference>
<dbReference type="OMA" id="WWPSKYA"/>
<dbReference type="PANTHER" id="PTHR20961">
    <property type="entry name" value="GLYCOSYLTRANSFERASE"/>
    <property type="match status" value="1"/>
</dbReference>
<evidence type="ECO:0000256" key="1">
    <source>
        <dbReference type="ARBA" id="ARBA00004323"/>
    </source>
</evidence>
<protein>
    <submittedName>
        <fullName evidence="6">PREDICTED: EGF domain-specific O-linked</fullName>
    </submittedName>
</protein>
<evidence type="ECO:0000256" key="4">
    <source>
        <dbReference type="ARBA" id="ARBA00023180"/>
    </source>
</evidence>
<dbReference type="InterPro" id="IPR049625">
    <property type="entry name" value="Glyco_transf_61_cat"/>
</dbReference>
<gene>
    <name evidence="6" type="ORF">ALMOND_2B000832</name>
</gene>
<dbReference type="GO" id="GO:0000139">
    <property type="term" value="C:Golgi membrane"/>
    <property type="evidence" value="ECO:0007669"/>
    <property type="project" value="UniProtKB-SubCell"/>
</dbReference>
<evidence type="ECO:0000256" key="2">
    <source>
        <dbReference type="ARBA" id="ARBA00022676"/>
    </source>
</evidence>
<dbReference type="EMBL" id="CABIKO010000320">
    <property type="protein sequence ID" value="VVA34162.1"/>
    <property type="molecule type" value="Genomic_DNA"/>
</dbReference>
<evidence type="ECO:0000313" key="6">
    <source>
        <dbReference type="EMBL" id="VVA34162.1"/>
    </source>
</evidence>
<proteinExistence type="predicted"/>